<dbReference type="Proteomes" id="UP000466906">
    <property type="component" value="Chromosome"/>
</dbReference>
<name>A0A6N4UM04_9MYCO</name>
<reference evidence="1 2" key="1">
    <citation type="journal article" date="2019" name="Emerg. Microbes Infect.">
        <title>Comprehensive subspecies identification of 175 nontuberculous mycobacteria species based on 7547 genomic profiles.</title>
        <authorList>
            <person name="Matsumoto Y."/>
            <person name="Kinjo T."/>
            <person name="Motooka D."/>
            <person name="Nabeya D."/>
            <person name="Jung N."/>
            <person name="Uechi K."/>
            <person name="Horii T."/>
            <person name="Iida T."/>
            <person name="Fujita J."/>
            <person name="Nakamura S."/>
        </authorList>
    </citation>
    <scope>NUCLEOTIDE SEQUENCE [LARGE SCALE GENOMIC DNA]</scope>
    <source>
        <strain evidence="1 2">JCM 12272</strain>
    </source>
</reference>
<sequence>MEGDDCTSWHPELGARFVVIQPDALGGHSIHEFMTTEFSQLVPKETWADYQLPQVAEDEVDVRNASLTNRVAYAAVVLKKAIDDAAQ</sequence>
<proteinExistence type="predicted"/>
<dbReference type="KEGG" id="malv:MALV_05430"/>
<dbReference type="AlphaFoldDB" id="A0A6N4UM04"/>
<evidence type="ECO:0000313" key="1">
    <source>
        <dbReference type="EMBL" id="BBX25418.1"/>
    </source>
</evidence>
<organism evidence="1 2">
    <name type="scientific">Mycolicibacterium alvei</name>
    <dbReference type="NCBI Taxonomy" id="67081"/>
    <lineage>
        <taxon>Bacteria</taxon>
        <taxon>Bacillati</taxon>
        <taxon>Actinomycetota</taxon>
        <taxon>Actinomycetes</taxon>
        <taxon>Mycobacteriales</taxon>
        <taxon>Mycobacteriaceae</taxon>
        <taxon>Mycolicibacterium</taxon>
    </lineage>
</organism>
<accession>A0A6N4UM04</accession>
<keyword evidence="2" id="KW-1185">Reference proteome</keyword>
<dbReference type="EMBL" id="AP022565">
    <property type="protein sequence ID" value="BBX25418.1"/>
    <property type="molecule type" value="Genomic_DNA"/>
</dbReference>
<protein>
    <submittedName>
        <fullName evidence="1">Uncharacterized protein</fullName>
    </submittedName>
</protein>
<gene>
    <name evidence="1" type="ORF">MALV_05430</name>
</gene>
<evidence type="ECO:0000313" key="2">
    <source>
        <dbReference type="Proteomes" id="UP000466906"/>
    </source>
</evidence>